<dbReference type="Pfam" id="PF03448">
    <property type="entry name" value="MgtE_N"/>
    <property type="match status" value="1"/>
</dbReference>
<keyword evidence="3" id="KW-1185">Reference proteome</keyword>
<dbReference type="SUPFAM" id="SSF158791">
    <property type="entry name" value="MgtE N-terminal domain-like"/>
    <property type="match status" value="1"/>
</dbReference>
<protein>
    <submittedName>
        <fullName evidence="2">MgtE intracellular N domain-containing protein</fullName>
    </submittedName>
</protein>
<reference evidence="2 3" key="1">
    <citation type="submission" date="2016-10" db="EMBL/GenBank/DDBJ databases">
        <authorList>
            <person name="de Groot N.N."/>
        </authorList>
    </citation>
    <scope>NUCLEOTIDE SEQUENCE [LARGE SCALE GENOMIC DNA]</scope>
    <source>
        <strain evidence="2 3">CGMCC 1.6291</strain>
    </source>
</reference>
<accession>A0A1H8PQE9</accession>
<proteinExistence type="predicted"/>
<dbReference type="Proteomes" id="UP000199657">
    <property type="component" value="Unassembled WGS sequence"/>
</dbReference>
<organism evidence="2 3">
    <name type="scientific">Aquisalimonas asiatica</name>
    <dbReference type="NCBI Taxonomy" id="406100"/>
    <lineage>
        <taxon>Bacteria</taxon>
        <taxon>Pseudomonadati</taxon>
        <taxon>Pseudomonadota</taxon>
        <taxon>Gammaproteobacteria</taxon>
        <taxon>Chromatiales</taxon>
        <taxon>Ectothiorhodospiraceae</taxon>
        <taxon>Aquisalimonas</taxon>
    </lineage>
</organism>
<dbReference type="AlphaFoldDB" id="A0A1H8PQE9"/>
<evidence type="ECO:0000259" key="1">
    <source>
        <dbReference type="Pfam" id="PF03448"/>
    </source>
</evidence>
<evidence type="ECO:0000313" key="3">
    <source>
        <dbReference type="Proteomes" id="UP000199657"/>
    </source>
</evidence>
<dbReference type="RefSeq" id="WP_091638983.1">
    <property type="nucleotide sequence ID" value="NZ_FOEG01000001.1"/>
</dbReference>
<dbReference type="STRING" id="406100.SAMN04488052_10193"/>
<evidence type="ECO:0000313" key="2">
    <source>
        <dbReference type="EMBL" id="SEO44145.1"/>
    </source>
</evidence>
<dbReference type="InterPro" id="IPR006668">
    <property type="entry name" value="Mg_transptr_MgtE_intracell_dom"/>
</dbReference>
<name>A0A1H8PQE9_9GAMM</name>
<sequence>MTDRKQLIYRRGRLQLPRDIADWAAPELAEWLSMLSVEERVQAFRALPFNRGAIGYLAMAPAERAVLLGALNSDNRRRLVGLSGNDLLVDALKHADEATRELILSDLPESRRTAVEGALKAQMASAAAVSARESRPRWRAALARVMARRGGRRREPVS</sequence>
<dbReference type="EMBL" id="FOEG01000001">
    <property type="protein sequence ID" value="SEO44145.1"/>
    <property type="molecule type" value="Genomic_DNA"/>
</dbReference>
<feature type="domain" description="Magnesium transporter MgtE intracellular" evidence="1">
    <location>
        <begin position="27"/>
        <end position="119"/>
    </location>
</feature>
<gene>
    <name evidence="2" type="ORF">SAMN04488052_10193</name>
</gene>